<sequence>MESTILYLNCAKLRPQLVKLPVLFALMLLLYSSVFSPSAFAVSMVDFEIKGVSGAIEDNVNSYLSTISTPKGNNYSYFESKVRKNIIESIQVFGFYQSETTVNLTLDDDELIVFIDINLGDRIKLRKVNIRINGEAGHDPAFLDLLSTVPLKSGVYLSHQDYDQFKAGITKLALARGYFDGKWAQSEVRVSIQKNSADVDLIFDSKQRYVFGDSVLSNQTKSETVVTELATFKLGQAYESNLVAEYSLALFNSRYFQSASVVPDINARKEGKVPIVITVINHPSNTYEIGVGYLSDVGFRGTLGWKKPWINNRGDSVSAEFEYSTVQQEFTFNYAIPIEDPITNIAKIQFGYQRKDNEDTESKLFTLQLQRQFELESKWLRTWFIKVEQEDFIQASQVGSNIMVLPGVSFARTKQRGGVDPYWGNQQLLNLEVASRYWGADINMAKIQSRTKYLRSLDRTHFFTTRVDLGAIYVDEIESVPASMRFFAGGSQSIRGYQYETVTPVDAADAYIGGRYLMVGSFEYGYQFADKWRIGLFVDAGTSTNDFSEPISIGVGTGIRWMTPIGPVKVDFAVPVNSDTDTKYTFHLYIGPEL</sequence>
<dbReference type="GO" id="GO:0009306">
    <property type="term" value="P:protein secretion"/>
    <property type="evidence" value="ECO:0007669"/>
    <property type="project" value="TreeGrafter"/>
</dbReference>
<evidence type="ECO:0000259" key="11">
    <source>
        <dbReference type="Pfam" id="PF01103"/>
    </source>
</evidence>
<dbReference type="Proteomes" id="UP000250163">
    <property type="component" value="Chromosome MORIYA"/>
</dbReference>
<evidence type="ECO:0000313" key="13">
    <source>
        <dbReference type="EMBL" id="SQD77482.1"/>
    </source>
</evidence>
<proteinExistence type="inferred from homology"/>
<dbReference type="GO" id="GO:0097347">
    <property type="term" value="C:TAM protein secretion complex"/>
    <property type="evidence" value="ECO:0007669"/>
    <property type="project" value="TreeGrafter"/>
</dbReference>
<evidence type="ECO:0000256" key="8">
    <source>
        <dbReference type="ARBA" id="ARBA00023237"/>
    </source>
</evidence>
<keyword evidence="14" id="KW-1185">Reference proteome</keyword>
<keyword evidence="7" id="KW-0472">Membrane</keyword>
<gene>
    <name evidence="13" type="ORF">MORIYA_1004</name>
</gene>
<dbReference type="InterPro" id="IPR000184">
    <property type="entry name" value="Bac_surfAg_D15"/>
</dbReference>
<evidence type="ECO:0000256" key="1">
    <source>
        <dbReference type="ARBA" id="ARBA00004442"/>
    </source>
</evidence>
<dbReference type="KEGG" id="mya:MORIYA_1004"/>
<evidence type="ECO:0000256" key="7">
    <source>
        <dbReference type="ARBA" id="ARBA00023136"/>
    </source>
</evidence>
<dbReference type="InterPro" id="IPR039910">
    <property type="entry name" value="D15-like"/>
</dbReference>
<evidence type="ECO:0000313" key="14">
    <source>
        <dbReference type="Proteomes" id="UP000250163"/>
    </source>
</evidence>
<organism evidence="13 14">
    <name type="scientific">Moritella yayanosii</name>
    <dbReference type="NCBI Taxonomy" id="69539"/>
    <lineage>
        <taxon>Bacteria</taxon>
        <taxon>Pseudomonadati</taxon>
        <taxon>Pseudomonadota</taxon>
        <taxon>Gammaproteobacteria</taxon>
        <taxon>Alteromonadales</taxon>
        <taxon>Moritellaceae</taxon>
        <taxon>Moritella</taxon>
    </lineage>
</organism>
<dbReference type="Gene3D" id="2.40.160.50">
    <property type="entry name" value="membrane protein fhac: a member of the omp85/tpsb transporter family"/>
    <property type="match status" value="1"/>
</dbReference>
<evidence type="ECO:0000256" key="6">
    <source>
        <dbReference type="ARBA" id="ARBA00022729"/>
    </source>
</evidence>
<keyword evidence="4" id="KW-1134">Transmembrane beta strand</keyword>
<keyword evidence="8" id="KW-0998">Cell outer membrane</keyword>
<evidence type="ECO:0000256" key="2">
    <source>
        <dbReference type="ARBA" id="ARBA00010248"/>
    </source>
</evidence>
<accession>A0A330LM44</accession>
<comment type="subunit">
    <text evidence="10">Interacts with TamB to form the translocation and assembly module (TAM).</text>
</comment>
<feature type="domain" description="Bacterial surface antigen (D15)" evidence="11">
    <location>
        <begin position="313"/>
        <end position="591"/>
    </location>
</feature>
<evidence type="ECO:0000256" key="10">
    <source>
        <dbReference type="ARBA" id="ARBA00093548"/>
    </source>
</evidence>
<evidence type="ECO:0000256" key="3">
    <source>
        <dbReference type="ARBA" id="ARBA00015419"/>
    </source>
</evidence>
<name>A0A330LM44_9GAMM</name>
<evidence type="ECO:0000256" key="4">
    <source>
        <dbReference type="ARBA" id="ARBA00022452"/>
    </source>
</evidence>
<dbReference type="AlphaFoldDB" id="A0A330LM44"/>
<evidence type="ECO:0000256" key="5">
    <source>
        <dbReference type="ARBA" id="ARBA00022692"/>
    </source>
</evidence>
<reference evidence="14" key="1">
    <citation type="submission" date="2018-05" db="EMBL/GenBank/DDBJ databases">
        <authorList>
            <person name="Cea G.-C."/>
            <person name="William W."/>
        </authorList>
    </citation>
    <scope>NUCLEOTIDE SEQUENCE [LARGE SCALE GENOMIC DNA]</scope>
    <source>
        <strain evidence="14">DB21MT 5</strain>
    </source>
</reference>
<comment type="similarity">
    <text evidence="2">Belongs to the TamA family.</text>
</comment>
<evidence type="ECO:0000259" key="12">
    <source>
        <dbReference type="Pfam" id="PF17243"/>
    </source>
</evidence>
<dbReference type="PANTHER" id="PTHR12815:SF47">
    <property type="entry name" value="TRANSLOCATION AND ASSEMBLY MODULE SUBUNIT TAMA"/>
    <property type="match status" value="1"/>
</dbReference>
<keyword evidence="5" id="KW-0812">Transmembrane</keyword>
<protein>
    <recommendedName>
        <fullName evidence="3">Translocation and assembly module subunit TamA</fullName>
    </recommendedName>
    <alternativeName>
        <fullName evidence="9">Autotransporter assembly factor TamA</fullName>
    </alternativeName>
</protein>
<comment type="subcellular location">
    <subcellularLocation>
        <location evidence="1">Cell outer membrane</location>
    </subcellularLocation>
</comment>
<keyword evidence="6" id="KW-0732">Signal</keyword>
<dbReference type="Gene3D" id="3.10.20.310">
    <property type="entry name" value="membrane protein fhac"/>
    <property type="match status" value="3"/>
</dbReference>
<dbReference type="GO" id="GO:0009279">
    <property type="term" value="C:cell outer membrane"/>
    <property type="evidence" value="ECO:0007669"/>
    <property type="project" value="UniProtKB-SubCell"/>
</dbReference>
<dbReference type="EMBL" id="LS483250">
    <property type="protein sequence ID" value="SQD77482.1"/>
    <property type="molecule type" value="Genomic_DNA"/>
</dbReference>
<dbReference type="PANTHER" id="PTHR12815">
    <property type="entry name" value="SORTING AND ASSEMBLY MACHINERY SAMM50 PROTEIN FAMILY MEMBER"/>
    <property type="match status" value="1"/>
</dbReference>
<evidence type="ECO:0000256" key="9">
    <source>
        <dbReference type="ARBA" id="ARBA00033063"/>
    </source>
</evidence>
<feature type="domain" description="TamA POTRA" evidence="12">
    <location>
        <begin position="47"/>
        <end position="116"/>
    </location>
</feature>
<dbReference type="Pfam" id="PF17243">
    <property type="entry name" value="POTRA_TamA_1"/>
    <property type="match status" value="1"/>
</dbReference>
<dbReference type="Pfam" id="PF01103">
    <property type="entry name" value="Omp85"/>
    <property type="match status" value="1"/>
</dbReference>
<dbReference type="InterPro" id="IPR035243">
    <property type="entry name" value="TamA_POTRA_Dom_1"/>
</dbReference>